<dbReference type="Pfam" id="PF13847">
    <property type="entry name" value="Methyltransf_31"/>
    <property type="match status" value="1"/>
</dbReference>
<dbReference type="GO" id="GO:0032259">
    <property type="term" value="P:methylation"/>
    <property type="evidence" value="ECO:0007669"/>
    <property type="project" value="UniProtKB-KW"/>
</dbReference>
<keyword evidence="1" id="KW-0489">Methyltransferase</keyword>
<dbReference type="InterPro" id="IPR029063">
    <property type="entry name" value="SAM-dependent_MTases_sf"/>
</dbReference>
<dbReference type="PROSITE" id="PS01184">
    <property type="entry name" value="UBIE_2"/>
    <property type="match status" value="1"/>
</dbReference>
<dbReference type="CDD" id="cd02440">
    <property type="entry name" value="AdoMet_MTases"/>
    <property type="match status" value="1"/>
</dbReference>
<feature type="region of interest" description="Disordered" evidence="4">
    <location>
        <begin position="1"/>
        <end position="48"/>
    </location>
</feature>
<sequence>MSNPTDPSHNHSNGNNGNNGFDAQTDVDNNTSDVESDHDYSDDDTSSVVELEAEDFPGYFTERDGRLYHSGQSPYPLPVDAPEQERLNFQHLLFKEFFQGNCVGPEVELFTDPQRTMALDLCTGKGTWVMEMAHQFPQVRFRAIDIVPIATRYPLENVQFEVDDVNNDLRWNNETFDLVNARTIAMAVRDCPRLIREVARVLRPGGVFVSVEWSPYPAVDLTVREDSASYAPASARFHEAINQALLNHCGLRPIAGQIHTLLANTGSFRDIVSSPRSVPVGTWSNSRVRAIGEYCLEMNTRYADSVKTLLIDSGWTEGDVDRLCDEYIREIRSGDKKLVNILYIVHARKV</sequence>
<evidence type="ECO:0000259" key="5">
    <source>
        <dbReference type="Pfam" id="PF13847"/>
    </source>
</evidence>
<dbReference type="PANTHER" id="PTHR43591">
    <property type="entry name" value="METHYLTRANSFERASE"/>
    <property type="match status" value="1"/>
</dbReference>
<evidence type="ECO:0000256" key="4">
    <source>
        <dbReference type="SAM" id="MobiDB-lite"/>
    </source>
</evidence>
<reference evidence="6" key="1">
    <citation type="submission" date="2021-02" db="EMBL/GenBank/DDBJ databases">
        <title>Psilocybe cubensis genome.</title>
        <authorList>
            <person name="Mckernan K.J."/>
            <person name="Crawford S."/>
            <person name="Trippe A."/>
            <person name="Kane L.T."/>
            <person name="Mclaughlin S."/>
        </authorList>
    </citation>
    <scope>NUCLEOTIDE SEQUENCE [LARGE SCALE GENOMIC DNA]</scope>
    <source>
        <strain evidence="6">MGC-MH-2018</strain>
    </source>
</reference>
<evidence type="ECO:0000256" key="3">
    <source>
        <dbReference type="ARBA" id="ARBA00022691"/>
    </source>
</evidence>
<protein>
    <recommendedName>
        <fullName evidence="5">Methyltransferase domain-containing protein</fullName>
    </recommendedName>
</protein>
<dbReference type="Gene3D" id="3.40.50.150">
    <property type="entry name" value="Vaccinia Virus protein VP39"/>
    <property type="match status" value="1"/>
</dbReference>
<organism evidence="6">
    <name type="scientific">Psilocybe cubensis</name>
    <name type="common">Psychedelic mushroom</name>
    <name type="synonym">Stropharia cubensis</name>
    <dbReference type="NCBI Taxonomy" id="181762"/>
    <lineage>
        <taxon>Eukaryota</taxon>
        <taxon>Fungi</taxon>
        <taxon>Dikarya</taxon>
        <taxon>Basidiomycota</taxon>
        <taxon>Agaricomycotina</taxon>
        <taxon>Agaricomycetes</taxon>
        <taxon>Agaricomycetidae</taxon>
        <taxon>Agaricales</taxon>
        <taxon>Agaricineae</taxon>
        <taxon>Strophariaceae</taxon>
        <taxon>Psilocybe</taxon>
    </lineage>
</organism>
<evidence type="ECO:0000256" key="2">
    <source>
        <dbReference type="ARBA" id="ARBA00022679"/>
    </source>
</evidence>
<dbReference type="InterPro" id="IPR023576">
    <property type="entry name" value="UbiE/COQ5_MeTrFase_CS"/>
</dbReference>
<gene>
    <name evidence="6" type="ORF">JR316_007967</name>
</gene>
<comment type="caution">
    <text evidence="6">The sequence shown here is derived from an EMBL/GenBank/DDBJ whole genome shotgun (WGS) entry which is preliminary data.</text>
</comment>
<keyword evidence="3" id="KW-0949">S-adenosyl-L-methionine</keyword>
<dbReference type="GO" id="GO:0008168">
    <property type="term" value="F:methyltransferase activity"/>
    <property type="evidence" value="ECO:0007669"/>
    <property type="project" value="UniProtKB-KW"/>
</dbReference>
<keyword evidence="2" id="KW-0808">Transferase</keyword>
<feature type="domain" description="Methyltransferase" evidence="5">
    <location>
        <begin position="118"/>
        <end position="231"/>
    </location>
</feature>
<dbReference type="PANTHER" id="PTHR43591:SF50">
    <property type="entry name" value="METHYLTRANSFERASE DOMAIN-CONTAINING PROTEIN-RELATED"/>
    <property type="match status" value="1"/>
</dbReference>
<proteinExistence type="predicted"/>
<dbReference type="SUPFAM" id="SSF53335">
    <property type="entry name" value="S-adenosyl-L-methionine-dependent methyltransferases"/>
    <property type="match status" value="1"/>
</dbReference>
<name>A0A8H8CJD2_PSICU</name>
<feature type="compositionally biased region" description="Acidic residues" evidence="4">
    <location>
        <begin position="34"/>
        <end position="48"/>
    </location>
</feature>
<dbReference type="InterPro" id="IPR025714">
    <property type="entry name" value="Methyltranfer_dom"/>
</dbReference>
<evidence type="ECO:0000256" key="1">
    <source>
        <dbReference type="ARBA" id="ARBA00022603"/>
    </source>
</evidence>
<accession>A0A8H8CJD2</accession>
<feature type="compositionally biased region" description="Low complexity" evidence="4">
    <location>
        <begin position="10"/>
        <end position="20"/>
    </location>
</feature>
<dbReference type="AlphaFoldDB" id="A0A8H8CJD2"/>
<dbReference type="EMBL" id="JAFIQS010000007">
    <property type="protein sequence ID" value="KAG5167616.1"/>
    <property type="molecule type" value="Genomic_DNA"/>
</dbReference>
<evidence type="ECO:0000313" key="6">
    <source>
        <dbReference type="EMBL" id="KAG5167616.1"/>
    </source>
</evidence>